<keyword evidence="3" id="KW-1185">Reference proteome</keyword>
<proteinExistence type="predicted"/>
<protein>
    <submittedName>
        <fullName evidence="2">Uncharacterized protein</fullName>
    </submittedName>
</protein>
<feature type="transmembrane region" description="Helical" evidence="1">
    <location>
        <begin position="248"/>
        <end position="266"/>
    </location>
</feature>
<sequence>MAGRPPSSTSSPKLSSQAPLSRVCQSTALVQEVLSYSELNYASYPVAFNTFAGCVRMQPASLRTIQVIAFETFKETYPSTVTVRRTFGLYGHQYNVATVLLPDGRRTYIKINYYVKPPPGCTSLLIVTLSDDYSDFTRHTVLLSRVAANPSQDQAMAPCGLTLATLASLFEVACAQLGPHPYDLFGRNCFWMADLLFYSVAKRFGARWLDGGELTPRLPLERFLREECGIVETAIACAVPSRYGLVRVALWVFAVVVRALLVWYYGNGPGRFLMQDDELAEWVEMWLKGDNLDANVPKS</sequence>
<keyword evidence="1" id="KW-0472">Membrane</keyword>
<evidence type="ECO:0000313" key="3">
    <source>
        <dbReference type="Proteomes" id="UP001215151"/>
    </source>
</evidence>
<comment type="caution">
    <text evidence="2">The sequence shown here is derived from an EMBL/GenBank/DDBJ whole genome shotgun (WGS) entry which is preliminary data.</text>
</comment>
<gene>
    <name evidence="2" type="ORF">ONZ51_g9945</name>
</gene>
<dbReference type="EMBL" id="JAPEVG010000364">
    <property type="protein sequence ID" value="KAJ8463908.1"/>
    <property type="molecule type" value="Genomic_DNA"/>
</dbReference>
<dbReference type="AlphaFoldDB" id="A0AAD7TKE7"/>
<organism evidence="2 3">
    <name type="scientific">Trametes cubensis</name>
    <dbReference type="NCBI Taxonomy" id="1111947"/>
    <lineage>
        <taxon>Eukaryota</taxon>
        <taxon>Fungi</taxon>
        <taxon>Dikarya</taxon>
        <taxon>Basidiomycota</taxon>
        <taxon>Agaricomycotina</taxon>
        <taxon>Agaricomycetes</taxon>
        <taxon>Polyporales</taxon>
        <taxon>Polyporaceae</taxon>
        <taxon>Trametes</taxon>
    </lineage>
</organism>
<dbReference type="Proteomes" id="UP001215151">
    <property type="component" value="Unassembled WGS sequence"/>
</dbReference>
<keyword evidence="1" id="KW-1133">Transmembrane helix</keyword>
<evidence type="ECO:0000256" key="1">
    <source>
        <dbReference type="SAM" id="Phobius"/>
    </source>
</evidence>
<accession>A0AAD7TKE7</accession>
<keyword evidence="1" id="KW-0812">Transmembrane</keyword>
<evidence type="ECO:0000313" key="2">
    <source>
        <dbReference type="EMBL" id="KAJ8463908.1"/>
    </source>
</evidence>
<reference evidence="2" key="1">
    <citation type="submission" date="2022-11" db="EMBL/GenBank/DDBJ databases">
        <title>Genome Sequence of Cubamyces cubensis.</title>
        <authorList>
            <person name="Buettner E."/>
        </authorList>
    </citation>
    <scope>NUCLEOTIDE SEQUENCE</scope>
    <source>
        <strain evidence="2">MPL-01</strain>
    </source>
</reference>
<name>A0AAD7TKE7_9APHY</name>